<comment type="caution">
    <text evidence="2">The sequence shown here is derived from an EMBL/GenBank/DDBJ whole genome shotgun (WGS) entry which is preliminary data.</text>
</comment>
<feature type="coiled-coil region" evidence="1">
    <location>
        <begin position="4"/>
        <end position="38"/>
    </location>
</feature>
<keyword evidence="1" id="KW-0175">Coiled coil</keyword>
<evidence type="ECO:0000256" key="1">
    <source>
        <dbReference type="SAM" id="Coils"/>
    </source>
</evidence>
<organism evidence="2 3">
    <name type="scientific">Microseira wollei NIES-4236</name>
    <dbReference type="NCBI Taxonomy" id="2530354"/>
    <lineage>
        <taxon>Bacteria</taxon>
        <taxon>Bacillati</taxon>
        <taxon>Cyanobacteriota</taxon>
        <taxon>Cyanophyceae</taxon>
        <taxon>Oscillatoriophycideae</taxon>
        <taxon>Aerosakkonematales</taxon>
        <taxon>Aerosakkonemataceae</taxon>
        <taxon>Microseira</taxon>
    </lineage>
</organism>
<gene>
    <name evidence="2" type="ORF">MiSe_44330</name>
</gene>
<dbReference type="RefSeq" id="WP_226585144.1">
    <property type="nucleotide sequence ID" value="NZ_BLAY01000071.1"/>
</dbReference>
<name>A0AAV3X9Z1_9CYAN</name>
<evidence type="ECO:0000313" key="3">
    <source>
        <dbReference type="Proteomes" id="UP001050975"/>
    </source>
</evidence>
<protein>
    <submittedName>
        <fullName evidence="2">ATPase, AAA family protein</fullName>
    </submittedName>
</protein>
<sequence>MNLNKQQLADSDNFRQQLDNLYQERNDLVGKLSEAQKRLTEVADLESRERERTGEISRLKGQLEAREREIETRHQQIQYLPAQIGEKQVLESQLGQLRSQLKEANETISHLQTKQKYTSALEVDVDRDKPEKMRILKNELLLMLSARFPLLYLVAAEEEVAEEMLLDIAKDRKIQIYFFCFSRGWSDKDGTDKGNPMNALARIAKAPADQPAIFVMKDLATLISPGSNGQIRAGQLPLVRKLPTLPSRVSVGFQ</sequence>
<evidence type="ECO:0000313" key="2">
    <source>
        <dbReference type="EMBL" id="GET39662.1"/>
    </source>
</evidence>
<reference evidence="2" key="1">
    <citation type="submission" date="2019-10" db="EMBL/GenBank/DDBJ databases">
        <title>Draft genome sequece of Microseira wollei NIES-4236.</title>
        <authorList>
            <person name="Yamaguchi H."/>
            <person name="Suzuki S."/>
            <person name="Kawachi M."/>
        </authorList>
    </citation>
    <scope>NUCLEOTIDE SEQUENCE</scope>
    <source>
        <strain evidence="2">NIES-4236</strain>
    </source>
</reference>
<dbReference type="EMBL" id="BLAY01000071">
    <property type="protein sequence ID" value="GET39662.1"/>
    <property type="molecule type" value="Genomic_DNA"/>
</dbReference>
<dbReference type="Gene3D" id="1.10.287.1490">
    <property type="match status" value="1"/>
</dbReference>
<proteinExistence type="predicted"/>
<keyword evidence="3" id="KW-1185">Reference proteome</keyword>
<feature type="coiled-coil region" evidence="1">
    <location>
        <begin position="87"/>
        <end position="114"/>
    </location>
</feature>
<dbReference type="Proteomes" id="UP001050975">
    <property type="component" value="Unassembled WGS sequence"/>
</dbReference>
<dbReference type="AlphaFoldDB" id="A0AAV3X9Z1"/>
<accession>A0AAV3X9Z1</accession>